<dbReference type="GO" id="GO:0005886">
    <property type="term" value="C:plasma membrane"/>
    <property type="evidence" value="ECO:0007669"/>
    <property type="project" value="TreeGrafter"/>
</dbReference>
<evidence type="ECO:0000256" key="4">
    <source>
        <dbReference type="SAM" id="MobiDB-lite"/>
    </source>
</evidence>
<name>A0A6J4PJU9_9RHOB</name>
<dbReference type="InterPro" id="IPR050515">
    <property type="entry name" value="Beta-lactam/transpept"/>
</dbReference>
<dbReference type="Pfam" id="PF03717">
    <property type="entry name" value="PBP_dimer"/>
    <property type="match status" value="1"/>
</dbReference>
<evidence type="ECO:0000256" key="2">
    <source>
        <dbReference type="ARBA" id="ARBA00022645"/>
    </source>
</evidence>
<reference evidence="8" key="1">
    <citation type="submission" date="2020-02" db="EMBL/GenBank/DDBJ databases">
        <authorList>
            <person name="Meier V. D."/>
        </authorList>
    </citation>
    <scope>NUCLEOTIDE SEQUENCE</scope>
    <source>
        <strain evidence="8">AVDCRST_MAG15</strain>
    </source>
</reference>
<dbReference type="Gene3D" id="3.30.450.330">
    <property type="match status" value="1"/>
</dbReference>
<keyword evidence="5" id="KW-0812">Transmembrane</keyword>
<dbReference type="InterPro" id="IPR012338">
    <property type="entry name" value="Beta-lactam/transpept-like"/>
</dbReference>
<evidence type="ECO:0000259" key="6">
    <source>
        <dbReference type="Pfam" id="PF00905"/>
    </source>
</evidence>
<evidence type="ECO:0000256" key="1">
    <source>
        <dbReference type="ARBA" id="ARBA00004370"/>
    </source>
</evidence>
<dbReference type="GO" id="GO:0051301">
    <property type="term" value="P:cell division"/>
    <property type="evidence" value="ECO:0007669"/>
    <property type="project" value="UniProtKB-KW"/>
</dbReference>
<dbReference type="SUPFAM" id="SSF56519">
    <property type="entry name" value="Penicillin binding protein dimerisation domain"/>
    <property type="match status" value="1"/>
</dbReference>
<dbReference type="GO" id="GO:0071555">
    <property type="term" value="P:cell wall organization"/>
    <property type="evidence" value="ECO:0007669"/>
    <property type="project" value="TreeGrafter"/>
</dbReference>
<dbReference type="InterPro" id="IPR001460">
    <property type="entry name" value="PCN-bd_Tpept"/>
</dbReference>
<keyword evidence="2" id="KW-0378">Hydrolase</keyword>
<evidence type="ECO:0000256" key="5">
    <source>
        <dbReference type="SAM" id="Phobius"/>
    </source>
</evidence>
<keyword evidence="8" id="KW-0132">Cell division</keyword>
<keyword evidence="8" id="KW-0328">Glycosyltransferase</keyword>
<keyword evidence="8" id="KW-0131">Cell cycle</keyword>
<dbReference type="Gene3D" id="3.40.710.10">
    <property type="entry name" value="DD-peptidase/beta-lactamase superfamily"/>
    <property type="match status" value="1"/>
</dbReference>
<feature type="domain" description="Penicillin-binding protein transpeptidase" evidence="6">
    <location>
        <begin position="279"/>
        <end position="565"/>
    </location>
</feature>
<dbReference type="Pfam" id="PF00905">
    <property type="entry name" value="Transpeptidase"/>
    <property type="match status" value="1"/>
</dbReference>
<dbReference type="PANTHER" id="PTHR30627:SF1">
    <property type="entry name" value="PEPTIDOGLYCAN D,D-TRANSPEPTIDASE FTSI"/>
    <property type="match status" value="1"/>
</dbReference>
<keyword evidence="5" id="KW-1133">Transmembrane helix</keyword>
<dbReference type="EMBL" id="CADCUU010000292">
    <property type="protein sequence ID" value="CAA9418260.1"/>
    <property type="molecule type" value="Genomic_DNA"/>
</dbReference>
<keyword evidence="2" id="KW-0121">Carboxypeptidase</keyword>
<keyword evidence="8" id="KW-0808">Transferase</keyword>
<evidence type="ECO:0000259" key="7">
    <source>
        <dbReference type="Pfam" id="PF03717"/>
    </source>
</evidence>
<sequence>MTTREIWTQALVHARPLMVHARTSLVHARTFGSVARVHMSRLVPRRPAKRESVDRARIRAERRLLVLCSCFLVAYVTVGGRMAVLASSEPEEPQAPASIDAPILSTRADITDREGRLLATNLSTHSLYAQPQEMVDPARAAHDLAAIFPELEEAELLEDFTGARRFLWIRRQISPEQVQQVHDIGEPGLLFGPREMRLYPNGPIAAHILGGASYGREGVDSAEVIGVAGVERFFDARLRDPVRHQEPLALSIDLTVQAAMEEVLLGGMTMMNAKGAAGILMDVDTGEIIAMASLPDFDPNQRPPVATTGDAGDSPLFNRAIQGVYELGSVFKIFAVAQAMDLGLVNSQTLIDTAGPLVWGRFRIRDFHNYGAQNTTTDVIVKSSNIGTAHSALMVGAERQRQFLGSLGLLEPTGVEMTEARSGRPLLPRQWSEISLMTIFYGHGLSTSPLHLAAAYAAIGNGGVAVAPTLLRQDGAAAGPRIMSEEAAFEAVSMLRQVVSRGTATFANVPGYEVAGKTGTADKPRPTGGYYDDKVIATFAGVFPASDPAYAIVVSLDEPEETSGTAPRRTAGWTAVPVAAEVIRRAAPLLGLAPLPPEPEVQEGSTAEAAEVADTAN</sequence>
<dbReference type="GO" id="GO:0016757">
    <property type="term" value="F:glycosyltransferase activity"/>
    <property type="evidence" value="ECO:0007669"/>
    <property type="project" value="UniProtKB-KW"/>
</dbReference>
<protein>
    <submittedName>
        <fullName evidence="8">Cell division protein FtsI [Peptidoglycan synthetase]</fullName>
        <ecNumber evidence="8">2.4.1.129</ecNumber>
    </submittedName>
</protein>
<accession>A0A6J4PJU9</accession>
<dbReference type="PANTHER" id="PTHR30627">
    <property type="entry name" value="PEPTIDOGLYCAN D,D-TRANSPEPTIDASE"/>
    <property type="match status" value="1"/>
</dbReference>
<evidence type="ECO:0000256" key="3">
    <source>
        <dbReference type="ARBA" id="ARBA00023136"/>
    </source>
</evidence>
<feature type="region of interest" description="Disordered" evidence="4">
    <location>
        <begin position="593"/>
        <end position="617"/>
    </location>
</feature>
<feature type="domain" description="Penicillin-binding protein dimerisation" evidence="7">
    <location>
        <begin position="104"/>
        <end position="239"/>
    </location>
</feature>
<feature type="transmembrane region" description="Helical" evidence="5">
    <location>
        <begin position="64"/>
        <end position="84"/>
    </location>
</feature>
<dbReference type="AlphaFoldDB" id="A0A6J4PJU9"/>
<dbReference type="InterPro" id="IPR005311">
    <property type="entry name" value="PBP_dimer"/>
</dbReference>
<organism evidence="8">
    <name type="scientific">uncultured Rubellimicrobium sp</name>
    <dbReference type="NCBI Taxonomy" id="543078"/>
    <lineage>
        <taxon>Bacteria</taxon>
        <taxon>Pseudomonadati</taxon>
        <taxon>Pseudomonadota</taxon>
        <taxon>Alphaproteobacteria</taxon>
        <taxon>Rhodobacterales</taxon>
        <taxon>Roseobacteraceae</taxon>
        <taxon>Rubellimicrobium</taxon>
        <taxon>environmental samples</taxon>
    </lineage>
</organism>
<dbReference type="GO" id="GO:0004180">
    <property type="term" value="F:carboxypeptidase activity"/>
    <property type="evidence" value="ECO:0007669"/>
    <property type="project" value="UniProtKB-KW"/>
</dbReference>
<dbReference type="EC" id="2.4.1.129" evidence="8"/>
<comment type="subcellular location">
    <subcellularLocation>
        <location evidence="1">Membrane</location>
    </subcellularLocation>
</comment>
<keyword evidence="3 5" id="KW-0472">Membrane</keyword>
<evidence type="ECO:0000313" key="8">
    <source>
        <dbReference type="EMBL" id="CAA9418260.1"/>
    </source>
</evidence>
<gene>
    <name evidence="8" type="ORF">AVDCRST_MAG15-2016</name>
</gene>
<dbReference type="SUPFAM" id="SSF56601">
    <property type="entry name" value="beta-lactamase/transpeptidase-like"/>
    <property type="match status" value="1"/>
</dbReference>
<dbReference type="Gene3D" id="3.90.1310.10">
    <property type="entry name" value="Penicillin-binding protein 2a (Domain 2)"/>
    <property type="match status" value="1"/>
</dbReference>
<proteinExistence type="predicted"/>
<keyword evidence="2" id="KW-0645">Protease</keyword>
<dbReference type="InterPro" id="IPR036138">
    <property type="entry name" value="PBP_dimer_sf"/>
</dbReference>
<dbReference type="GO" id="GO:0008658">
    <property type="term" value="F:penicillin binding"/>
    <property type="evidence" value="ECO:0007669"/>
    <property type="project" value="InterPro"/>
</dbReference>